<comment type="caution">
    <text evidence="2">The sequence shown here is derived from an EMBL/GenBank/DDBJ whole genome shotgun (WGS) entry which is preliminary data.</text>
</comment>
<evidence type="ECO:0000256" key="1">
    <source>
        <dbReference type="SAM" id="MobiDB-lite"/>
    </source>
</evidence>
<organism evidence="2 3">
    <name type="scientific">Halobium palmae</name>
    <dbReference type="NCBI Taxonomy" id="1776492"/>
    <lineage>
        <taxon>Archaea</taxon>
        <taxon>Methanobacteriati</taxon>
        <taxon>Methanobacteriota</taxon>
        <taxon>Stenosarchaea group</taxon>
        <taxon>Halobacteria</taxon>
        <taxon>Halobacteriales</taxon>
        <taxon>Haloferacaceae</taxon>
        <taxon>Halobium</taxon>
    </lineage>
</organism>
<reference evidence="2 3" key="1">
    <citation type="journal article" date="2019" name="Int. J. Syst. Evol. Microbiol.">
        <title>The Global Catalogue of Microorganisms (GCM) 10K type strain sequencing project: providing services to taxonomists for standard genome sequencing and annotation.</title>
        <authorList>
            <consortium name="The Broad Institute Genomics Platform"/>
            <consortium name="The Broad Institute Genome Sequencing Center for Infectious Disease"/>
            <person name="Wu L."/>
            <person name="Ma J."/>
        </authorList>
    </citation>
    <scope>NUCLEOTIDE SEQUENCE [LARGE SCALE GENOMIC DNA]</scope>
    <source>
        <strain evidence="2 3">NBRC 111368</strain>
    </source>
</reference>
<evidence type="ECO:0000313" key="3">
    <source>
        <dbReference type="Proteomes" id="UP001596328"/>
    </source>
</evidence>
<gene>
    <name evidence="2" type="ORF">ACFQE1_09400</name>
</gene>
<protein>
    <submittedName>
        <fullName evidence="2">Uncharacterized protein</fullName>
    </submittedName>
</protein>
<dbReference type="Proteomes" id="UP001596328">
    <property type="component" value="Unassembled WGS sequence"/>
</dbReference>
<sequence length="259" mass="27384">MVWYHTPHSIMEERDSFSEVRNGLSMSRRMALAFLGMGALSQTASAGGGDGDDGGDRGGEGASGGSEGAPPREEFEAYVDEVLPGDKFGKVRIGPYTHTLQLSGTREPSWLVNPLHGDAAVDSDSYERIADVGYGVIPFSPGTVPVLRIVGHIDGEAGSETSIRVSIANREAYVPAGLDELRVLEDGPVRQTLLEVTGTGETQVFDEVYLSDVEDVVTGLDNGHPLPSHTLLFEAKTETPDADVTVGGATSVALELEAL</sequence>
<evidence type="ECO:0000313" key="2">
    <source>
        <dbReference type="EMBL" id="MFC6724585.1"/>
    </source>
</evidence>
<feature type="region of interest" description="Disordered" evidence="1">
    <location>
        <begin position="43"/>
        <end position="72"/>
    </location>
</feature>
<dbReference type="AlphaFoldDB" id="A0ABD5RZ75"/>
<dbReference type="EMBL" id="JBHSWU010000221">
    <property type="protein sequence ID" value="MFC6724585.1"/>
    <property type="molecule type" value="Genomic_DNA"/>
</dbReference>
<accession>A0ABD5RZ75</accession>
<proteinExistence type="predicted"/>
<keyword evidence="3" id="KW-1185">Reference proteome</keyword>
<name>A0ABD5RZ75_9EURY</name>